<dbReference type="InterPro" id="IPR004919">
    <property type="entry name" value="GmrSD_N"/>
</dbReference>
<dbReference type="OrthoDB" id="9787127at2"/>
<proteinExistence type="predicted"/>
<accession>A0A2T8F8T7</accession>
<feature type="domain" description="GmrSD restriction endonucleases N-terminal" evidence="2">
    <location>
        <begin position="24"/>
        <end position="170"/>
    </location>
</feature>
<evidence type="ECO:0000256" key="1">
    <source>
        <dbReference type="SAM" id="MobiDB-lite"/>
    </source>
</evidence>
<dbReference type="PANTHER" id="PTHR39639:SF1">
    <property type="entry name" value="DUF262 DOMAIN-CONTAINING PROTEIN"/>
    <property type="match status" value="1"/>
</dbReference>
<protein>
    <recommendedName>
        <fullName evidence="2">GmrSD restriction endonucleases N-terminal domain-containing protein</fullName>
    </recommendedName>
</protein>
<dbReference type="Pfam" id="PF03235">
    <property type="entry name" value="GmrSD_N"/>
    <property type="match status" value="1"/>
</dbReference>
<sequence>MKIRTELLPEISVSRFMRMKNVVDLDPPYQREADVWKPAARSVLIDSIINGLDVPKLYFEAATARRVGPEGLAYQYAVIDGKQRLGAILAFLSGQLALAEDFLYFEDETVKAAGMTLPALEEHYPLLARRFLDYELPIVRVTSDSGDLIEEMFQRLNASTALNAAERRNALTGPTRDAANALAEHQLLVARSPIRSARYKYRELGAKFLAIEHQLATRGKIVDTKADTLYDLFVATRGASPRIAAADMDGYKAHAVQTLDRMVNIFEGDDRLLASIGTVVVYYIAFRNQAFADEVNRGMLAEFEDLRRQAAQMVEDDPAYTRAANARLREYNGLVQSTNDGRAIARRAEVLATYVAGHTPGDPLAGLDGLGDGELPDRDETEES</sequence>
<name>A0A2T8F8T7_9ACTN</name>
<keyword evidence="4" id="KW-1185">Reference proteome</keyword>
<dbReference type="Proteomes" id="UP000246018">
    <property type="component" value="Unassembled WGS sequence"/>
</dbReference>
<dbReference type="PANTHER" id="PTHR39639">
    <property type="entry name" value="CHROMOSOME 16, WHOLE GENOME SHOTGUN SEQUENCE"/>
    <property type="match status" value="1"/>
</dbReference>
<feature type="region of interest" description="Disordered" evidence="1">
    <location>
        <begin position="363"/>
        <end position="384"/>
    </location>
</feature>
<dbReference type="AlphaFoldDB" id="A0A2T8F8T7"/>
<evidence type="ECO:0000313" key="3">
    <source>
        <dbReference type="EMBL" id="PVG82105.1"/>
    </source>
</evidence>
<gene>
    <name evidence="3" type="ORF">DDE18_15615</name>
</gene>
<evidence type="ECO:0000313" key="4">
    <source>
        <dbReference type="Proteomes" id="UP000246018"/>
    </source>
</evidence>
<reference evidence="3 4" key="1">
    <citation type="submission" date="2018-04" db="EMBL/GenBank/DDBJ databases">
        <title>Genome of Nocardioides gansuensis WSJ-1.</title>
        <authorList>
            <person name="Wu S."/>
            <person name="Wang G."/>
        </authorList>
    </citation>
    <scope>NUCLEOTIDE SEQUENCE [LARGE SCALE GENOMIC DNA]</scope>
    <source>
        <strain evidence="3 4">WSJ-1</strain>
    </source>
</reference>
<evidence type="ECO:0000259" key="2">
    <source>
        <dbReference type="Pfam" id="PF03235"/>
    </source>
</evidence>
<dbReference type="EMBL" id="QDGZ01000006">
    <property type="protein sequence ID" value="PVG82105.1"/>
    <property type="molecule type" value="Genomic_DNA"/>
</dbReference>
<dbReference type="RefSeq" id="WP_116573172.1">
    <property type="nucleotide sequence ID" value="NZ_QDGZ01000006.1"/>
</dbReference>
<comment type="caution">
    <text evidence="3">The sequence shown here is derived from an EMBL/GenBank/DDBJ whole genome shotgun (WGS) entry which is preliminary data.</text>
</comment>
<organism evidence="3 4">
    <name type="scientific">Nocardioides gansuensis</name>
    <dbReference type="NCBI Taxonomy" id="2138300"/>
    <lineage>
        <taxon>Bacteria</taxon>
        <taxon>Bacillati</taxon>
        <taxon>Actinomycetota</taxon>
        <taxon>Actinomycetes</taxon>
        <taxon>Propionibacteriales</taxon>
        <taxon>Nocardioidaceae</taxon>
        <taxon>Nocardioides</taxon>
    </lineage>
</organism>